<evidence type="ECO:0000313" key="1">
    <source>
        <dbReference type="EMBL" id="KXS33198.1"/>
    </source>
</evidence>
<reference evidence="1 2" key="1">
    <citation type="submission" date="2016-02" db="EMBL/GenBank/DDBJ databases">
        <authorList>
            <person name="Wen L."/>
            <person name="He K."/>
            <person name="Yang H."/>
        </authorList>
    </citation>
    <scope>NUCLEOTIDE SEQUENCE [LARGE SCALE GENOMIC DNA]</scope>
    <source>
        <strain evidence="1">ShG14-8</strain>
    </source>
</reference>
<dbReference type="EMBL" id="LSLI01000009">
    <property type="protein sequence ID" value="KXS33198.1"/>
    <property type="molecule type" value="Genomic_DNA"/>
</dbReference>
<evidence type="ECO:0000313" key="2">
    <source>
        <dbReference type="Proteomes" id="UP000070578"/>
    </source>
</evidence>
<gene>
    <name evidence="1" type="ORF">AWT59_0631</name>
</gene>
<comment type="caution">
    <text evidence="1">The sequence shown here is derived from an EMBL/GenBank/DDBJ whole genome shotgun (WGS) entry which is preliminary data.</text>
</comment>
<accession>A0A139BWH7</accession>
<organism evidence="1 2">
    <name type="scientific">Candidatus Gallionella acididurans</name>
    <dbReference type="NCBI Taxonomy" id="1796491"/>
    <lineage>
        <taxon>Bacteria</taxon>
        <taxon>Pseudomonadati</taxon>
        <taxon>Pseudomonadota</taxon>
        <taxon>Betaproteobacteria</taxon>
        <taxon>Nitrosomonadales</taxon>
        <taxon>Gallionellaceae</taxon>
        <taxon>Gallionella</taxon>
    </lineage>
</organism>
<protein>
    <submittedName>
        <fullName evidence="1">Uncharacterized protein</fullName>
    </submittedName>
</protein>
<dbReference type="AlphaFoldDB" id="A0A139BWH7"/>
<sequence>MADTAFTDRMLMLQTIAYVHAARFFQARGCMFTMRALIAIGSSNKENAALYQLRHAEFLAYGEGWARFCHEIGLDSPKVLAAFHLELDDLLDGYRPDIDPDADLTEWLYLDYLKMWNGESVFQL</sequence>
<dbReference type="Proteomes" id="UP000070578">
    <property type="component" value="Unassembled WGS sequence"/>
</dbReference>
<name>A0A139BWH7_9PROT</name>
<reference evidence="1 2" key="2">
    <citation type="submission" date="2016-03" db="EMBL/GenBank/DDBJ databases">
        <title>New uncultured bacterium of the family Gallionellaceae from acid mine drainage: description and reconstruction of genome based on metagenomic analysis of microbial community.</title>
        <authorList>
            <person name="Kadnikov V."/>
            <person name="Ivasenko D."/>
            <person name="Beletsky A."/>
            <person name="Mardanov A."/>
            <person name="Danilova E."/>
            <person name="Pimenov N."/>
            <person name="Karnachuk O."/>
            <person name="Ravin N."/>
        </authorList>
    </citation>
    <scope>NUCLEOTIDE SEQUENCE [LARGE SCALE GENOMIC DNA]</scope>
    <source>
        <strain evidence="1">ShG14-8</strain>
    </source>
</reference>
<proteinExistence type="predicted"/>